<evidence type="ECO:0000256" key="8">
    <source>
        <dbReference type="ARBA" id="ARBA00022848"/>
    </source>
</evidence>
<evidence type="ECO:0000313" key="14">
    <source>
        <dbReference type="Proteomes" id="UP001516400"/>
    </source>
</evidence>
<evidence type="ECO:0000313" key="13">
    <source>
        <dbReference type="EMBL" id="KAL3283378.1"/>
    </source>
</evidence>
<evidence type="ECO:0000256" key="3">
    <source>
        <dbReference type="ARBA" id="ARBA00004406"/>
    </source>
</evidence>
<evidence type="ECO:0000256" key="12">
    <source>
        <dbReference type="ARBA" id="ARBA00023136"/>
    </source>
</evidence>
<evidence type="ECO:0000256" key="7">
    <source>
        <dbReference type="ARBA" id="ARBA00022824"/>
    </source>
</evidence>
<evidence type="ECO:0000256" key="5">
    <source>
        <dbReference type="ARBA" id="ARBA00022617"/>
    </source>
</evidence>
<evidence type="ECO:0000256" key="4">
    <source>
        <dbReference type="ARBA" id="ARBA00010617"/>
    </source>
</evidence>
<dbReference type="PANTHER" id="PTHR24292">
    <property type="entry name" value="CYTOCHROME P450"/>
    <property type="match status" value="1"/>
</dbReference>
<keyword evidence="9" id="KW-0560">Oxidoreductase</keyword>
<evidence type="ECO:0000256" key="6">
    <source>
        <dbReference type="ARBA" id="ARBA00022723"/>
    </source>
</evidence>
<keyword evidence="10" id="KW-0408">Iron</keyword>
<evidence type="ECO:0008006" key="15">
    <source>
        <dbReference type="Google" id="ProtNLM"/>
    </source>
</evidence>
<sequence>MYENTVHPYVGFFILDEPILMINDLNLIEHILIKDFTNFKDRVPVVDPNIDSLGNKMLFFQKSHFWYTGRKRLSRSFTLAKMRSKFERMKNCAESMKNWIRKSLNSQKNTLEIKELFAKFTVDILSTSFYSIETNSFEKEDSPFIELTRRTANWQNLWQALQVIYLYLSPHFTRILKLKIMNEANSEFFRNIAWNLINSREKQDIKRNDLVDILLEIKKRENIRNKYSEGMYCSLKQYFTHLISLKRGYS</sequence>
<name>A0ABD2NXC1_9CUCU</name>
<accession>A0ABD2NXC1</accession>
<dbReference type="GO" id="GO:0005789">
    <property type="term" value="C:endoplasmic reticulum membrane"/>
    <property type="evidence" value="ECO:0007669"/>
    <property type="project" value="UniProtKB-SubCell"/>
</dbReference>
<comment type="subcellular location">
    <subcellularLocation>
        <location evidence="3">Endoplasmic reticulum membrane</location>
        <topology evidence="3">Peripheral membrane protein</topology>
    </subcellularLocation>
    <subcellularLocation>
        <location evidence="2">Microsome membrane</location>
        <topology evidence="2">Peripheral membrane protein</topology>
    </subcellularLocation>
</comment>
<organism evidence="13 14">
    <name type="scientific">Cryptolaemus montrouzieri</name>
    <dbReference type="NCBI Taxonomy" id="559131"/>
    <lineage>
        <taxon>Eukaryota</taxon>
        <taxon>Metazoa</taxon>
        <taxon>Ecdysozoa</taxon>
        <taxon>Arthropoda</taxon>
        <taxon>Hexapoda</taxon>
        <taxon>Insecta</taxon>
        <taxon>Pterygota</taxon>
        <taxon>Neoptera</taxon>
        <taxon>Endopterygota</taxon>
        <taxon>Coleoptera</taxon>
        <taxon>Polyphaga</taxon>
        <taxon>Cucujiformia</taxon>
        <taxon>Coccinelloidea</taxon>
        <taxon>Coccinellidae</taxon>
        <taxon>Scymninae</taxon>
        <taxon>Scymnini</taxon>
        <taxon>Cryptolaemus</taxon>
    </lineage>
</organism>
<reference evidence="13 14" key="1">
    <citation type="journal article" date="2021" name="BMC Biol.">
        <title>Horizontally acquired antibacterial genes associated with adaptive radiation of ladybird beetles.</title>
        <authorList>
            <person name="Li H.S."/>
            <person name="Tang X.F."/>
            <person name="Huang Y.H."/>
            <person name="Xu Z.Y."/>
            <person name="Chen M.L."/>
            <person name="Du X.Y."/>
            <person name="Qiu B.Y."/>
            <person name="Chen P.T."/>
            <person name="Zhang W."/>
            <person name="Slipinski A."/>
            <person name="Escalona H.E."/>
            <person name="Waterhouse R.M."/>
            <person name="Zwick A."/>
            <person name="Pang H."/>
        </authorList>
    </citation>
    <scope>NUCLEOTIDE SEQUENCE [LARGE SCALE GENOMIC DNA]</scope>
    <source>
        <strain evidence="13">SYSU2018</strain>
    </source>
</reference>
<proteinExistence type="inferred from homology"/>
<evidence type="ECO:0000256" key="2">
    <source>
        <dbReference type="ARBA" id="ARBA00004174"/>
    </source>
</evidence>
<keyword evidence="14" id="KW-1185">Reference proteome</keyword>
<dbReference type="SUPFAM" id="SSF48264">
    <property type="entry name" value="Cytochrome P450"/>
    <property type="match status" value="1"/>
</dbReference>
<dbReference type="InterPro" id="IPR001128">
    <property type="entry name" value="Cyt_P450"/>
</dbReference>
<dbReference type="Pfam" id="PF00067">
    <property type="entry name" value="p450"/>
    <property type="match status" value="1"/>
</dbReference>
<dbReference type="EMBL" id="JABFTP020000144">
    <property type="protein sequence ID" value="KAL3283378.1"/>
    <property type="molecule type" value="Genomic_DNA"/>
</dbReference>
<dbReference type="Gene3D" id="1.10.630.10">
    <property type="entry name" value="Cytochrome P450"/>
    <property type="match status" value="1"/>
</dbReference>
<gene>
    <name evidence="13" type="ORF">HHI36_006525</name>
</gene>
<evidence type="ECO:0000256" key="11">
    <source>
        <dbReference type="ARBA" id="ARBA00023033"/>
    </source>
</evidence>
<dbReference type="PANTHER" id="PTHR24292:SF45">
    <property type="entry name" value="CYTOCHROME P450 6G1-RELATED"/>
    <property type="match status" value="1"/>
</dbReference>
<dbReference type="InterPro" id="IPR036396">
    <property type="entry name" value="Cyt_P450_sf"/>
</dbReference>
<evidence type="ECO:0000256" key="10">
    <source>
        <dbReference type="ARBA" id="ARBA00023004"/>
    </source>
</evidence>
<dbReference type="Proteomes" id="UP001516400">
    <property type="component" value="Unassembled WGS sequence"/>
</dbReference>
<dbReference type="GO" id="GO:0004497">
    <property type="term" value="F:monooxygenase activity"/>
    <property type="evidence" value="ECO:0007669"/>
    <property type="project" value="UniProtKB-KW"/>
</dbReference>
<keyword evidence="11" id="KW-0503">Monooxygenase</keyword>
<dbReference type="GO" id="GO:0046872">
    <property type="term" value="F:metal ion binding"/>
    <property type="evidence" value="ECO:0007669"/>
    <property type="project" value="UniProtKB-KW"/>
</dbReference>
<dbReference type="AlphaFoldDB" id="A0ABD2NXC1"/>
<comment type="similarity">
    <text evidence="4">Belongs to the cytochrome P450 family.</text>
</comment>
<comment type="cofactor">
    <cofactor evidence="1">
        <name>heme</name>
        <dbReference type="ChEBI" id="CHEBI:30413"/>
    </cofactor>
</comment>
<dbReference type="InterPro" id="IPR050476">
    <property type="entry name" value="Insect_CytP450_Detox"/>
</dbReference>
<keyword evidence="12" id="KW-0472">Membrane</keyword>
<evidence type="ECO:0000256" key="1">
    <source>
        <dbReference type="ARBA" id="ARBA00001971"/>
    </source>
</evidence>
<keyword evidence="5" id="KW-0349">Heme</keyword>
<keyword evidence="8" id="KW-0492">Microsome</keyword>
<protein>
    <recommendedName>
        <fullName evidence="15">Cytochrome P450</fullName>
    </recommendedName>
</protein>
<evidence type="ECO:0000256" key="9">
    <source>
        <dbReference type="ARBA" id="ARBA00023002"/>
    </source>
</evidence>
<comment type="caution">
    <text evidence="13">The sequence shown here is derived from an EMBL/GenBank/DDBJ whole genome shotgun (WGS) entry which is preliminary data.</text>
</comment>
<keyword evidence="7" id="KW-0256">Endoplasmic reticulum</keyword>
<keyword evidence="6" id="KW-0479">Metal-binding</keyword>